<evidence type="ECO:0000256" key="2">
    <source>
        <dbReference type="ARBA" id="ARBA00022692"/>
    </source>
</evidence>
<feature type="transmembrane region" description="Helical" evidence="8">
    <location>
        <begin position="86"/>
        <end position="104"/>
    </location>
</feature>
<keyword evidence="7" id="KW-0807">Transducer</keyword>
<dbReference type="InterPro" id="IPR050125">
    <property type="entry name" value="GPCR_opsins"/>
</dbReference>
<dbReference type="AlphaFoldDB" id="A0AAU9WHD6"/>
<sequence>MDTISKWNIIFVTVEFTVCLLGITFNTLVIYTISKNIYRLSPPTYLILSIAVSDFLSCSIALPLSIAKHLQKEWPFGVRGCRAHAFLISFLALVSIAHLAAISAGKYLTITRSLSRNSYFNKKKVMLIILFSWMYSLGFSLGPLVGWSRYGPEGTNATCSVQWRSYLPADQAYFGTVTVARYFLPLTVITFCYYKIHKVSRHIVVNTSRMGCLAVTATHALLKRHRKSAMYFLTIIAAFLIPWSPYVVVSFLLVSGINISPLTTSSCSVFARISFFVNPVLYTIFHRRFRRRLVRSVPITRQNRVVGPTGLPSTSRSLAL</sequence>
<dbReference type="GO" id="GO:0004930">
    <property type="term" value="F:G protein-coupled receptor activity"/>
    <property type="evidence" value="ECO:0007669"/>
    <property type="project" value="UniProtKB-KW"/>
</dbReference>
<keyword evidence="6" id="KW-0675">Receptor</keyword>
<protein>
    <recommendedName>
        <fullName evidence="9">G-protein coupled receptors family 1 profile domain-containing protein</fullName>
    </recommendedName>
</protein>
<reference evidence="10 11" key="1">
    <citation type="submission" date="2022-05" db="EMBL/GenBank/DDBJ databases">
        <authorList>
            <consortium name="Genoscope - CEA"/>
            <person name="William W."/>
        </authorList>
    </citation>
    <scope>NUCLEOTIDE SEQUENCE [LARGE SCALE GENOMIC DNA]</scope>
</reference>
<dbReference type="PROSITE" id="PS50262">
    <property type="entry name" value="G_PROTEIN_RECEP_F1_2"/>
    <property type="match status" value="1"/>
</dbReference>
<evidence type="ECO:0000256" key="3">
    <source>
        <dbReference type="ARBA" id="ARBA00022989"/>
    </source>
</evidence>
<feature type="transmembrane region" description="Helical" evidence="8">
    <location>
        <begin position="172"/>
        <end position="194"/>
    </location>
</feature>
<keyword evidence="2 8" id="KW-0812">Transmembrane</keyword>
<feature type="transmembrane region" description="Helical" evidence="8">
    <location>
        <begin position="125"/>
        <end position="145"/>
    </location>
</feature>
<comment type="subcellular location">
    <subcellularLocation>
        <location evidence="1">Membrane</location>
        <topology evidence="1">Multi-pass membrane protein</topology>
    </subcellularLocation>
</comment>
<evidence type="ECO:0000256" key="8">
    <source>
        <dbReference type="SAM" id="Phobius"/>
    </source>
</evidence>
<feature type="transmembrane region" description="Helical" evidence="8">
    <location>
        <begin position="45"/>
        <end position="66"/>
    </location>
</feature>
<feature type="transmembrane region" description="Helical" evidence="8">
    <location>
        <begin position="6"/>
        <end position="33"/>
    </location>
</feature>
<feature type="transmembrane region" description="Helical" evidence="8">
    <location>
        <begin position="269"/>
        <end position="285"/>
    </location>
</feature>
<gene>
    <name evidence="10" type="ORF">PMEA_00005885</name>
</gene>
<evidence type="ECO:0000313" key="10">
    <source>
        <dbReference type="EMBL" id="CAH3115121.1"/>
    </source>
</evidence>
<dbReference type="CDD" id="cd14969">
    <property type="entry name" value="7tmA_Opsins_type2_animals"/>
    <property type="match status" value="1"/>
</dbReference>
<dbReference type="GO" id="GO:0016020">
    <property type="term" value="C:membrane"/>
    <property type="evidence" value="ECO:0007669"/>
    <property type="project" value="UniProtKB-SubCell"/>
</dbReference>
<keyword evidence="11" id="KW-1185">Reference proteome</keyword>
<keyword evidence="5 8" id="KW-0472">Membrane</keyword>
<evidence type="ECO:0000256" key="5">
    <source>
        <dbReference type="ARBA" id="ARBA00023136"/>
    </source>
</evidence>
<dbReference type="InterPro" id="IPR017452">
    <property type="entry name" value="GPCR_Rhodpsn_7TM"/>
</dbReference>
<keyword evidence="3 8" id="KW-1133">Transmembrane helix</keyword>
<dbReference type="Pfam" id="PF00001">
    <property type="entry name" value="7tm_1"/>
    <property type="match status" value="1"/>
</dbReference>
<evidence type="ECO:0000256" key="7">
    <source>
        <dbReference type="ARBA" id="ARBA00023224"/>
    </source>
</evidence>
<dbReference type="PANTHER" id="PTHR24240">
    <property type="entry name" value="OPSIN"/>
    <property type="match status" value="1"/>
</dbReference>
<feature type="domain" description="G-protein coupled receptors family 1 profile" evidence="9">
    <location>
        <begin position="25"/>
        <end position="282"/>
    </location>
</feature>
<feature type="transmembrane region" description="Helical" evidence="8">
    <location>
        <begin position="231"/>
        <end position="257"/>
    </location>
</feature>
<comment type="caution">
    <text evidence="10">The sequence shown here is derived from an EMBL/GenBank/DDBJ whole genome shotgun (WGS) entry which is preliminary data.</text>
</comment>
<dbReference type="Gene3D" id="1.20.1070.10">
    <property type="entry name" value="Rhodopsin 7-helix transmembrane proteins"/>
    <property type="match status" value="1"/>
</dbReference>
<evidence type="ECO:0000256" key="1">
    <source>
        <dbReference type="ARBA" id="ARBA00004141"/>
    </source>
</evidence>
<evidence type="ECO:0000256" key="6">
    <source>
        <dbReference type="ARBA" id="ARBA00023170"/>
    </source>
</evidence>
<keyword evidence="4" id="KW-0297">G-protein coupled receptor</keyword>
<dbReference type="EMBL" id="CALNXJ010000014">
    <property type="protein sequence ID" value="CAH3115121.1"/>
    <property type="molecule type" value="Genomic_DNA"/>
</dbReference>
<accession>A0AAU9WHD6</accession>
<evidence type="ECO:0000256" key="4">
    <source>
        <dbReference type="ARBA" id="ARBA00023040"/>
    </source>
</evidence>
<evidence type="ECO:0000313" key="11">
    <source>
        <dbReference type="Proteomes" id="UP001159428"/>
    </source>
</evidence>
<organism evidence="10 11">
    <name type="scientific">Pocillopora meandrina</name>
    <dbReference type="NCBI Taxonomy" id="46732"/>
    <lineage>
        <taxon>Eukaryota</taxon>
        <taxon>Metazoa</taxon>
        <taxon>Cnidaria</taxon>
        <taxon>Anthozoa</taxon>
        <taxon>Hexacorallia</taxon>
        <taxon>Scleractinia</taxon>
        <taxon>Astrocoeniina</taxon>
        <taxon>Pocilloporidae</taxon>
        <taxon>Pocillopora</taxon>
    </lineage>
</organism>
<dbReference type="InterPro" id="IPR000276">
    <property type="entry name" value="GPCR_Rhodpsn"/>
</dbReference>
<dbReference type="Proteomes" id="UP001159428">
    <property type="component" value="Unassembled WGS sequence"/>
</dbReference>
<name>A0AAU9WHD6_9CNID</name>
<dbReference type="PRINTS" id="PR00237">
    <property type="entry name" value="GPCRRHODOPSN"/>
</dbReference>
<proteinExistence type="predicted"/>
<dbReference type="SUPFAM" id="SSF81321">
    <property type="entry name" value="Family A G protein-coupled receptor-like"/>
    <property type="match status" value="1"/>
</dbReference>
<evidence type="ECO:0000259" key="9">
    <source>
        <dbReference type="PROSITE" id="PS50262"/>
    </source>
</evidence>